<dbReference type="RefSeq" id="WP_128443001.1">
    <property type="nucleotide sequence ID" value="NZ_SBIP01000002.1"/>
</dbReference>
<sequence length="63" mass="7065">MSFMDDDRPKKPTVHEVGSDLSLLSTDELSARVGLLQGEIQRLQAEIDRKNSGRKAAESFFRS</sequence>
<keyword evidence="2" id="KW-1185">Reference proteome</keyword>
<name>A0A3S3RL63_9HYPH</name>
<dbReference type="Pfam" id="PF06698">
    <property type="entry name" value="DUF1192"/>
    <property type="match status" value="1"/>
</dbReference>
<organism evidence="1 2">
    <name type="scientific">Neorhizobium lilium</name>
    <dbReference type="NCBI Taxonomy" id="2503024"/>
    <lineage>
        <taxon>Bacteria</taxon>
        <taxon>Pseudomonadati</taxon>
        <taxon>Pseudomonadota</taxon>
        <taxon>Alphaproteobacteria</taxon>
        <taxon>Hyphomicrobiales</taxon>
        <taxon>Rhizobiaceae</taxon>
        <taxon>Rhizobium/Agrobacterium group</taxon>
        <taxon>Neorhizobium</taxon>
    </lineage>
</organism>
<gene>
    <name evidence="1" type="ORF">EPK99_10675</name>
</gene>
<accession>A0A3S3RL63</accession>
<dbReference type="Proteomes" id="UP000287687">
    <property type="component" value="Unassembled WGS sequence"/>
</dbReference>
<proteinExistence type="predicted"/>
<dbReference type="AlphaFoldDB" id="A0A3S3RL63"/>
<dbReference type="EMBL" id="SBIP01000002">
    <property type="protein sequence ID" value="RWX79026.1"/>
    <property type="molecule type" value="Genomic_DNA"/>
</dbReference>
<dbReference type="OrthoDB" id="7872350at2"/>
<evidence type="ECO:0000313" key="2">
    <source>
        <dbReference type="Proteomes" id="UP000287687"/>
    </source>
</evidence>
<reference evidence="1 2" key="1">
    <citation type="submission" date="2019-01" db="EMBL/GenBank/DDBJ databases">
        <title>The draft genome of Rhizobium sp. 24NR.</title>
        <authorList>
            <person name="Liu L."/>
            <person name="Liang L."/>
            <person name="Shi S."/>
            <person name="Xu L."/>
            <person name="Wang X."/>
            <person name="Li L."/>
            <person name="Zhang X."/>
        </authorList>
    </citation>
    <scope>NUCLEOTIDE SEQUENCE [LARGE SCALE GENOMIC DNA]</scope>
    <source>
        <strain evidence="1 2">24NR</strain>
    </source>
</reference>
<comment type="caution">
    <text evidence="1">The sequence shown here is derived from an EMBL/GenBank/DDBJ whole genome shotgun (WGS) entry which is preliminary data.</text>
</comment>
<evidence type="ECO:0000313" key="1">
    <source>
        <dbReference type="EMBL" id="RWX79026.1"/>
    </source>
</evidence>
<dbReference type="InterPro" id="IPR009579">
    <property type="entry name" value="DUF1192"/>
</dbReference>
<protein>
    <submittedName>
        <fullName evidence="1">DUF1192 domain-containing protein</fullName>
    </submittedName>
</protein>